<keyword evidence="2" id="KW-1185">Reference proteome</keyword>
<dbReference type="Proteomes" id="UP000255334">
    <property type="component" value="Unassembled WGS sequence"/>
</dbReference>
<organism evidence="1 2">
    <name type="scientific">Dyella psychrodurans</name>
    <dbReference type="NCBI Taxonomy" id="1927960"/>
    <lineage>
        <taxon>Bacteria</taxon>
        <taxon>Pseudomonadati</taxon>
        <taxon>Pseudomonadota</taxon>
        <taxon>Gammaproteobacteria</taxon>
        <taxon>Lysobacterales</taxon>
        <taxon>Rhodanobacteraceae</taxon>
        <taxon>Dyella</taxon>
    </lineage>
</organism>
<dbReference type="EMBL" id="QRBF01000003">
    <property type="protein sequence ID" value="RDS84209.1"/>
    <property type="molecule type" value="Genomic_DNA"/>
</dbReference>
<dbReference type="AlphaFoldDB" id="A0A370X6Z7"/>
<proteinExistence type="predicted"/>
<name>A0A370X6Z7_9GAMM</name>
<evidence type="ECO:0000313" key="1">
    <source>
        <dbReference type="EMBL" id="RDS84209.1"/>
    </source>
</evidence>
<gene>
    <name evidence="1" type="ORF">DWU99_10710</name>
</gene>
<comment type="caution">
    <text evidence="1">The sequence shown here is derived from an EMBL/GenBank/DDBJ whole genome shotgun (WGS) entry which is preliminary data.</text>
</comment>
<reference evidence="1 2" key="1">
    <citation type="submission" date="2018-07" db="EMBL/GenBank/DDBJ databases">
        <title>Dyella monticola sp. nov. and Dyella psychrodurans sp. nov. isolated from monsoon evergreen broad-leaved forest soil of Dinghu Mountain, China.</title>
        <authorList>
            <person name="Gao Z."/>
            <person name="Qiu L."/>
        </authorList>
    </citation>
    <scope>NUCLEOTIDE SEQUENCE [LARGE SCALE GENOMIC DNA]</scope>
    <source>
        <strain evidence="1 2">4MSK11</strain>
    </source>
</reference>
<protein>
    <submittedName>
        <fullName evidence="1">Uncharacterized protein</fullName>
    </submittedName>
</protein>
<evidence type="ECO:0000313" key="2">
    <source>
        <dbReference type="Proteomes" id="UP000255334"/>
    </source>
</evidence>
<sequence length="85" mass="9449">MDIATMPKRKSPSSLTSEIASLEADKAARTSQKIRALLQQQPKMILTEVAQAIRCSLRKVDHASAKLQQENKLRYRGPKKCGNGQ</sequence>
<accession>A0A370X6Z7</accession>